<dbReference type="Pfam" id="PF00668">
    <property type="entry name" value="Condensation"/>
    <property type="match status" value="2"/>
</dbReference>
<dbReference type="OrthoDB" id="4335331at2"/>
<dbReference type="GO" id="GO:0044550">
    <property type="term" value="P:secondary metabolite biosynthetic process"/>
    <property type="evidence" value="ECO:0007669"/>
    <property type="project" value="TreeGrafter"/>
</dbReference>
<dbReference type="GO" id="GO:0005737">
    <property type="term" value="C:cytoplasm"/>
    <property type="evidence" value="ECO:0007669"/>
    <property type="project" value="TreeGrafter"/>
</dbReference>
<dbReference type="SUPFAM" id="SSF52777">
    <property type="entry name" value="CoA-dependent acyltransferases"/>
    <property type="match status" value="4"/>
</dbReference>
<evidence type="ECO:0000256" key="1">
    <source>
        <dbReference type="SAM" id="MobiDB-lite"/>
    </source>
</evidence>
<keyword evidence="4" id="KW-1185">Reference proteome</keyword>
<organism evidence="3 4">
    <name type="scientific">Streptomyces populi</name>
    <dbReference type="NCBI Taxonomy" id="2058924"/>
    <lineage>
        <taxon>Bacteria</taxon>
        <taxon>Bacillati</taxon>
        <taxon>Actinomycetota</taxon>
        <taxon>Actinomycetes</taxon>
        <taxon>Kitasatosporales</taxon>
        <taxon>Streptomycetaceae</taxon>
        <taxon>Streptomyces</taxon>
    </lineage>
</organism>
<evidence type="ECO:0000259" key="2">
    <source>
        <dbReference type="Pfam" id="PF00668"/>
    </source>
</evidence>
<accession>A0A2I0SH30</accession>
<dbReference type="Gene3D" id="3.30.559.10">
    <property type="entry name" value="Chloramphenicol acetyltransferase-like domain"/>
    <property type="match status" value="2"/>
</dbReference>
<dbReference type="GO" id="GO:0031177">
    <property type="term" value="F:phosphopantetheine binding"/>
    <property type="evidence" value="ECO:0007669"/>
    <property type="project" value="TreeGrafter"/>
</dbReference>
<evidence type="ECO:0000313" key="4">
    <source>
        <dbReference type="Proteomes" id="UP000236178"/>
    </source>
</evidence>
<reference evidence="3 4" key="1">
    <citation type="submission" date="2017-12" db="EMBL/GenBank/DDBJ databases">
        <title>Streptomyces populusis sp. nov., a novel endophytic actinobacterium isolated from stems of Populus adenopoda Maxim.</title>
        <authorList>
            <person name="Wang Z."/>
        </authorList>
    </citation>
    <scope>NUCLEOTIDE SEQUENCE [LARGE SCALE GENOMIC DNA]</scope>
    <source>
        <strain evidence="3 4">A249</strain>
    </source>
</reference>
<dbReference type="AlphaFoldDB" id="A0A2I0SH30"/>
<evidence type="ECO:0000313" key="3">
    <source>
        <dbReference type="EMBL" id="PKT69221.1"/>
    </source>
</evidence>
<protein>
    <recommendedName>
        <fullName evidence="2">Condensation domain-containing protein</fullName>
    </recommendedName>
</protein>
<dbReference type="PANTHER" id="PTHR45527:SF1">
    <property type="entry name" value="FATTY ACID SYNTHASE"/>
    <property type="match status" value="1"/>
</dbReference>
<dbReference type="GO" id="GO:0008610">
    <property type="term" value="P:lipid biosynthetic process"/>
    <property type="evidence" value="ECO:0007669"/>
    <property type="project" value="UniProtKB-ARBA"/>
</dbReference>
<dbReference type="Gene3D" id="3.30.559.30">
    <property type="entry name" value="Nonribosomal peptide synthetase, condensation domain"/>
    <property type="match status" value="2"/>
</dbReference>
<proteinExistence type="predicted"/>
<dbReference type="EMBL" id="PJOS01000081">
    <property type="protein sequence ID" value="PKT69221.1"/>
    <property type="molecule type" value="Genomic_DNA"/>
</dbReference>
<comment type="caution">
    <text evidence="3">The sequence shown here is derived from an EMBL/GenBank/DDBJ whole genome shotgun (WGS) entry which is preliminary data.</text>
</comment>
<sequence length="1108" mass="117453">MTVHRSPDTPVCVVVEPGSAPYPAPWSLELHGSLDAAALEKILGEVTTGDPDRSAVRYRLLRHGPDHHTLRLSAARGTHDARVWGRVADLLTEPPAARRPLTAAQHAARTPDDEQRYEAVVIEPGAPLEAGALRQALRAVAAAHPQLRSRLDGRGTWLTAAAACGDTEQDPLLEGEFTDEASFARALARTGRTLDARTGVQLRALLARDRRPTGPRGDRLAVVVHELAVDPASWHILLEDLTAALGAAAAGAPARPPRTPDGLAEWVTELRELARDADEARHWSNVAEDRARAAAARPPAPGTARHSAFVLAPEATERITRGLARRLALTEGQVLTGVFALALARWHGQDEVDFDVWSDPRPARQGLRRQVGRLTDPYPVHLTPGPGPGPLHQLDALAGALATCAGRAAGGAGFGACRQWSPDPLLRHALAELPPAQACLILHGTAQALPARAPTADTGTPTGPRPGHPVRVRAQVADGRLHIGLDWTRDARPGADELTDARVRDLERLLHDLLQELAELPAAPAAAAFRPTAQQAALHTGGDAAPGTGRHVEQLVWVWHGPFDTGRFTAAWQSVFDCETVLRTAFTGTGEPLLVPHERVVPEITRQVCRDGGWSPFLERDRLRGFDLRRPGALRLTLLETPAPAPAGRTAPTRILLTYHRALLDSWSAHLLLREFYRAYLAGGTLPGGERRPDLRDYTAWVAAQDPEPARGFWRRLPSPDTAASRPGRPAGPTGMTGIGRARLSLDPADTARLAHWAGTWGTAESSVLQAVWAMLLYRACGVRGPAPVCFAVTVSGRGIALDGAARMPGPLRNPLPMTVEVDPAHSVPRLLRHLRDRALDMAAYEWVPAQWIREWAGGTGADPLDTVLVFEDPPHPVEGLEDELAAHGIQAEFPGTLPARSVLPIGLLAHHDSSGALVLTGVHDRALLGEAAAAELLAQCALLLCELPLTAGESTTVAEALALLEGTAVPHMAQAPADGRTDRAAPLVTLRAAREEGAGTICLIPPPGMPAGCYDLVAHTYPGPQELLVLTVGADGAEAARAALGTGRPLLLGGFSGAGVLACDLARRIAANGGPPPRVALAGAAVDEWHRAHGLSRALAAACGPAD</sequence>
<dbReference type="InterPro" id="IPR023213">
    <property type="entry name" value="CAT-like_dom_sf"/>
</dbReference>
<dbReference type="GO" id="GO:0043041">
    <property type="term" value="P:amino acid activation for nonribosomal peptide biosynthetic process"/>
    <property type="evidence" value="ECO:0007669"/>
    <property type="project" value="TreeGrafter"/>
</dbReference>
<dbReference type="InterPro" id="IPR001242">
    <property type="entry name" value="Condensation_dom"/>
</dbReference>
<dbReference type="GO" id="GO:0003824">
    <property type="term" value="F:catalytic activity"/>
    <property type="evidence" value="ECO:0007669"/>
    <property type="project" value="InterPro"/>
</dbReference>
<dbReference type="PANTHER" id="PTHR45527">
    <property type="entry name" value="NONRIBOSOMAL PEPTIDE SYNTHETASE"/>
    <property type="match status" value="1"/>
</dbReference>
<feature type="region of interest" description="Disordered" evidence="1">
    <location>
        <begin position="712"/>
        <end position="737"/>
    </location>
</feature>
<name>A0A2I0SH30_9ACTN</name>
<gene>
    <name evidence="3" type="ORF">CW362_30650</name>
</gene>
<dbReference type="RefSeq" id="WP_103552869.1">
    <property type="nucleotide sequence ID" value="NZ_KZ626920.1"/>
</dbReference>
<feature type="domain" description="Condensation" evidence="2">
    <location>
        <begin position="552"/>
        <end position="871"/>
    </location>
</feature>
<feature type="domain" description="Condensation" evidence="2">
    <location>
        <begin position="118"/>
        <end position="385"/>
    </location>
</feature>
<dbReference type="Proteomes" id="UP000236178">
    <property type="component" value="Unassembled WGS sequence"/>
</dbReference>